<organism evidence="1 2">
    <name type="scientific">Acetonema longum DSM 6540</name>
    <dbReference type="NCBI Taxonomy" id="1009370"/>
    <lineage>
        <taxon>Bacteria</taxon>
        <taxon>Bacillati</taxon>
        <taxon>Bacillota</taxon>
        <taxon>Negativicutes</taxon>
        <taxon>Acetonemataceae</taxon>
        <taxon>Acetonema</taxon>
    </lineage>
</organism>
<sequence>MLITLDISNEEFDAVIGDIEITPVIFLDFPSDIRGVYEFELLNSVVNIFHFKDQILSQGVCLDDTVLIFGKMKVRIEKVKGADFELVEGDYHTGRKQYHTWSYTLNKGDVVCTCVGSLSFLADYCASIYIVTESNPKITLTFDTEETVPYDTTNPNSTKYGKSKVTKYEHTSSPGKLFDHEFFQEHLKIGRIVIKDEKG</sequence>
<dbReference type="AlphaFoldDB" id="F7NMP2"/>
<gene>
    <name evidence="1" type="ORF">ALO_16866</name>
</gene>
<name>F7NMP2_9FIRM</name>
<accession>F7NMP2</accession>
<reference evidence="1 2" key="1">
    <citation type="journal article" date="2011" name="EMBO J.">
        <title>Structural diversity of bacterial flagellar motors.</title>
        <authorList>
            <person name="Chen S."/>
            <person name="Beeby M."/>
            <person name="Murphy G.E."/>
            <person name="Leadbetter J.R."/>
            <person name="Hendrixson D.R."/>
            <person name="Briegel A."/>
            <person name="Li Z."/>
            <person name="Shi J."/>
            <person name="Tocheva E.I."/>
            <person name="Muller A."/>
            <person name="Dobro M.J."/>
            <person name="Jensen G.J."/>
        </authorList>
    </citation>
    <scope>NUCLEOTIDE SEQUENCE [LARGE SCALE GENOMIC DNA]</scope>
    <source>
        <strain evidence="1 2">DSM 6540</strain>
    </source>
</reference>
<dbReference type="OrthoDB" id="2595304at2"/>
<keyword evidence="2" id="KW-1185">Reference proteome</keyword>
<dbReference type="Proteomes" id="UP000003240">
    <property type="component" value="Unassembled WGS sequence"/>
</dbReference>
<evidence type="ECO:0000313" key="1">
    <source>
        <dbReference type="EMBL" id="EGO62688.1"/>
    </source>
</evidence>
<dbReference type="STRING" id="1009370.ALO_16866"/>
<dbReference type="eggNOG" id="ENOG5033V2C">
    <property type="taxonomic scope" value="Bacteria"/>
</dbReference>
<dbReference type="RefSeq" id="WP_004097900.1">
    <property type="nucleotide sequence ID" value="NZ_AFGF01000182.1"/>
</dbReference>
<proteinExistence type="predicted"/>
<evidence type="ECO:0000313" key="2">
    <source>
        <dbReference type="Proteomes" id="UP000003240"/>
    </source>
</evidence>
<comment type="caution">
    <text evidence="1">The sequence shown here is derived from an EMBL/GenBank/DDBJ whole genome shotgun (WGS) entry which is preliminary data.</text>
</comment>
<dbReference type="EMBL" id="AFGF01000182">
    <property type="protein sequence ID" value="EGO62688.1"/>
    <property type="molecule type" value="Genomic_DNA"/>
</dbReference>
<protein>
    <submittedName>
        <fullName evidence="1">Uncharacterized protein</fullName>
    </submittedName>
</protein>